<sequence length="76" mass="8718">MFGVMDAFQECIFFISQATNSSVTVFNTAQIHFSFLFGSHYWRMHEGGNLYRVEPGKRNNSIDYNYSCAGNDVYGK</sequence>
<dbReference type="Proteomes" id="UP001164746">
    <property type="component" value="Chromosome 9"/>
</dbReference>
<evidence type="ECO:0000313" key="2">
    <source>
        <dbReference type="Proteomes" id="UP001164746"/>
    </source>
</evidence>
<gene>
    <name evidence="1" type="ORF">MAR_005065</name>
</gene>
<evidence type="ECO:0000313" key="1">
    <source>
        <dbReference type="EMBL" id="WAR14960.1"/>
    </source>
</evidence>
<name>A0ABY7EYE3_MYAAR</name>
<organism evidence="1 2">
    <name type="scientific">Mya arenaria</name>
    <name type="common">Soft-shell clam</name>
    <dbReference type="NCBI Taxonomy" id="6604"/>
    <lineage>
        <taxon>Eukaryota</taxon>
        <taxon>Metazoa</taxon>
        <taxon>Spiralia</taxon>
        <taxon>Lophotrochozoa</taxon>
        <taxon>Mollusca</taxon>
        <taxon>Bivalvia</taxon>
        <taxon>Autobranchia</taxon>
        <taxon>Heteroconchia</taxon>
        <taxon>Euheterodonta</taxon>
        <taxon>Imparidentia</taxon>
        <taxon>Neoheterodontei</taxon>
        <taxon>Myida</taxon>
        <taxon>Myoidea</taxon>
        <taxon>Myidae</taxon>
        <taxon>Mya</taxon>
    </lineage>
</organism>
<proteinExistence type="predicted"/>
<reference evidence="1" key="1">
    <citation type="submission" date="2022-11" db="EMBL/GenBank/DDBJ databases">
        <title>Centuries of genome instability and evolution in soft-shell clam transmissible cancer (bioRxiv).</title>
        <authorList>
            <person name="Hart S.F.M."/>
            <person name="Yonemitsu M.A."/>
            <person name="Giersch R.M."/>
            <person name="Beal B.F."/>
            <person name="Arriagada G."/>
            <person name="Davis B.W."/>
            <person name="Ostrander E.A."/>
            <person name="Goff S.P."/>
            <person name="Metzger M.J."/>
        </authorList>
    </citation>
    <scope>NUCLEOTIDE SEQUENCE</scope>
    <source>
        <strain evidence="1">MELC-2E11</strain>
        <tissue evidence="1">Siphon/mantle</tissue>
    </source>
</reference>
<accession>A0ABY7EYE3</accession>
<keyword evidence="2" id="KW-1185">Reference proteome</keyword>
<dbReference type="EMBL" id="CP111020">
    <property type="protein sequence ID" value="WAR14960.1"/>
    <property type="molecule type" value="Genomic_DNA"/>
</dbReference>
<protein>
    <submittedName>
        <fullName evidence="1">Uncharacterized protein</fullName>
    </submittedName>
</protein>